<keyword evidence="2" id="KW-0539">Nucleus</keyword>
<dbReference type="GO" id="GO:0000956">
    <property type="term" value="P:nuclear-transcribed mRNA catabolic process"/>
    <property type="evidence" value="ECO:0007669"/>
    <property type="project" value="TreeGrafter"/>
</dbReference>
<dbReference type="PANTHER" id="PTHR12395">
    <property type="entry name" value="DOM-3 RELATED"/>
    <property type="match status" value="1"/>
</dbReference>
<keyword evidence="2" id="KW-0694">RNA-binding</keyword>
<dbReference type="InterPro" id="IPR013961">
    <property type="entry name" value="RAI1"/>
</dbReference>
<dbReference type="GO" id="GO:0110155">
    <property type="term" value="P:NAD-cap decapping"/>
    <property type="evidence" value="ECO:0007669"/>
    <property type="project" value="TreeGrafter"/>
</dbReference>
<comment type="subcellular location">
    <subcellularLocation>
        <location evidence="2">Nucleus</location>
    </subcellularLocation>
</comment>
<reference evidence="4" key="1">
    <citation type="submission" date="2019-09" db="EMBL/GenBank/DDBJ databases">
        <title>Organ-specific transcriptomic study of the physiology of the cattle tick, Rhipicephalus microplus.</title>
        <authorList>
            <person name="Tirloni L."/>
            <person name="Braz G."/>
            <person name="Gandara A.C.P."/>
            <person name="Sabadin G.A."/>
            <person name="da Silva R.M."/>
            <person name="Guizzo M.G."/>
            <person name="Machado J.A."/>
            <person name="Costa E.P."/>
            <person name="Gomes H.F."/>
            <person name="Moraes J."/>
            <person name="Mota M.B.S."/>
            <person name="Mesquita R.D."/>
            <person name="Alvarenga P.H."/>
            <person name="Alves F."/>
            <person name="Seixas A."/>
            <person name="da Fonseca R.N."/>
            <person name="Fogaca A."/>
            <person name="Logullo C."/>
            <person name="Tanaka A."/>
            <person name="Daffre S."/>
            <person name="Termignoni C."/>
            <person name="Vaz I.S.Jr."/>
            <person name="Oliveira P.L."/>
            <person name="Ribeiro J.M."/>
        </authorList>
    </citation>
    <scope>NUCLEOTIDE SEQUENCE</scope>
    <source>
        <strain evidence="4">Porto Alegre</strain>
    </source>
</reference>
<evidence type="ECO:0000256" key="2">
    <source>
        <dbReference type="RuleBase" id="RU367113"/>
    </source>
</evidence>
<dbReference type="GO" id="GO:0034353">
    <property type="term" value="F:mRNA 5'-diphosphatase activity"/>
    <property type="evidence" value="ECO:0007669"/>
    <property type="project" value="TreeGrafter"/>
</dbReference>
<dbReference type="InterPro" id="IPR039039">
    <property type="entry name" value="RAI1-like_fam"/>
</dbReference>
<dbReference type="AlphaFoldDB" id="A0A6M2D2G8"/>
<accession>A0A6M2D2G8</accession>
<keyword evidence="2" id="KW-0547">Nucleotide-binding</keyword>
<organism evidence="4">
    <name type="scientific">Rhipicephalus microplus</name>
    <name type="common">Cattle tick</name>
    <name type="synonym">Boophilus microplus</name>
    <dbReference type="NCBI Taxonomy" id="6941"/>
    <lineage>
        <taxon>Eukaryota</taxon>
        <taxon>Metazoa</taxon>
        <taxon>Ecdysozoa</taxon>
        <taxon>Arthropoda</taxon>
        <taxon>Chelicerata</taxon>
        <taxon>Arachnida</taxon>
        <taxon>Acari</taxon>
        <taxon>Parasitiformes</taxon>
        <taxon>Ixodida</taxon>
        <taxon>Ixodoidea</taxon>
        <taxon>Ixodidae</taxon>
        <taxon>Rhipicephalinae</taxon>
        <taxon>Rhipicephalus</taxon>
        <taxon>Boophilus</taxon>
    </lineage>
</organism>
<proteinExistence type="inferred from homology"/>
<dbReference type="Pfam" id="PF08652">
    <property type="entry name" value="RAI1"/>
    <property type="match status" value="1"/>
</dbReference>
<dbReference type="GO" id="GO:0004518">
    <property type="term" value="F:nuclease activity"/>
    <property type="evidence" value="ECO:0007669"/>
    <property type="project" value="UniProtKB-KW"/>
</dbReference>
<evidence type="ECO:0000256" key="1">
    <source>
        <dbReference type="ARBA" id="ARBA00006562"/>
    </source>
</evidence>
<sequence length="400" mass="44800">MSDGASAQAGALQATMSPALAGERVAVLTVEEALSERDGPIPDYEQVRVIGDFSVEGDRYIESAAHRRYLRKPPPDRTEQDLNVGYENVSPRMPATETSHLLYWISRHKDRVVSPPSPDEERPSTALEAEKPRMVFVCGRFTLQTLICTPLAKDNDWLLGACRRPGIVYIYNLAAKSKEAGLPEGMQNWELHRPRHWGAQFRRIMTTKQPEGAGDDDEEPGETGAYIVVLRSKLASHSIVLAAQVKAVDPSIQCEPGSTAGLVEFKLTQSKRNSTSAKQQERQLMLAWWAQCRLAGISRAMCGVNKGSTLSRTKYMDVNKMLKMAKKNWKEDVCWRFSDCFLSFIKQLMTDEDGKTVYLFEYKSTSKEIVCSRLTAPEERYQPWGEIPDLSEGDESGPSS</sequence>
<keyword evidence="2" id="KW-0378">Hydrolase</keyword>
<evidence type="ECO:0000259" key="3">
    <source>
        <dbReference type="Pfam" id="PF08652"/>
    </source>
</evidence>
<comment type="function">
    <text evidence="2">Decapping enzyme for NAD-capped RNAs: specifically hydrolyzes the nicotinamide adenine dinucleotide (NAD) cap from a subset of RNAs by removing the entire NAD moiety from the 5'-end of an NAD-capped RNA.</text>
</comment>
<dbReference type="GO" id="GO:0005634">
    <property type="term" value="C:nucleus"/>
    <property type="evidence" value="ECO:0007669"/>
    <property type="project" value="UniProtKB-SubCell"/>
</dbReference>
<dbReference type="GO" id="GO:0003723">
    <property type="term" value="F:RNA binding"/>
    <property type="evidence" value="ECO:0007669"/>
    <property type="project" value="UniProtKB-KW"/>
</dbReference>
<comment type="similarity">
    <text evidence="1 2">Belongs to the DXO/Dom3Z family.</text>
</comment>
<protein>
    <recommendedName>
        <fullName evidence="2">Decapping nuclease</fullName>
        <ecNumber evidence="2">3.6.1.-</ecNumber>
    </recommendedName>
</protein>
<dbReference type="GO" id="GO:0000166">
    <property type="term" value="F:nucleotide binding"/>
    <property type="evidence" value="ECO:0007669"/>
    <property type="project" value="UniProtKB-KW"/>
</dbReference>
<dbReference type="EC" id="3.6.1.-" evidence="2"/>
<keyword evidence="2" id="KW-0479">Metal-binding</keyword>
<dbReference type="PANTHER" id="PTHR12395:SF9">
    <property type="entry name" value="DECAPPING AND EXORIBONUCLEASE PROTEIN"/>
    <property type="match status" value="1"/>
</dbReference>
<feature type="domain" description="RAI1-like" evidence="3">
    <location>
        <begin position="47"/>
        <end position="375"/>
    </location>
</feature>
<name>A0A6M2D2G8_RHIMP</name>
<dbReference type="GO" id="GO:0046872">
    <property type="term" value="F:metal ion binding"/>
    <property type="evidence" value="ECO:0007669"/>
    <property type="project" value="UniProtKB-KW"/>
</dbReference>
<keyword evidence="2" id="KW-0540">Nuclease</keyword>
<dbReference type="EMBL" id="GHWJ01007596">
    <property type="protein sequence ID" value="NOV40333.1"/>
    <property type="molecule type" value="Transcribed_RNA"/>
</dbReference>
<evidence type="ECO:0000313" key="4">
    <source>
        <dbReference type="EMBL" id="NOV40333.1"/>
    </source>
</evidence>
<dbReference type="VEuPathDB" id="VectorBase:LOC119177899"/>
<dbReference type="GO" id="GO:0005829">
    <property type="term" value="C:cytosol"/>
    <property type="evidence" value="ECO:0007669"/>
    <property type="project" value="TreeGrafter"/>
</dbReference>
<dbReference type="OrthoDB" id="5853397at2759"/>
<comment type="cofactor">
    <cofactor evidence="2">
        <name>a divalent metal cation</name>
        <dbReference type="ChEBI" id="CHEBI:60240"/>
    </cofactor>
</comment>